<evidence type="ECO:0000313" key="1">
    <source>
        <dbReference type="EMBL" id="KAG2179423.1"/>
    </source>
</evidence>
<comment type="caution">
    <text evidence="1">The sequence shown here is derived from an EMBL/GenBank/DDBJ whole genome shotgun (WGS) entry which is preliminary data.</text>
</comment>
<organism evidence="1 2">
    <name type="scientific">Umbelopsis vinacea</name>
    <dbReference type="NCBI Taxonomy" id="44442"/>
    <lineage>
        <taxon>Eukaryota</taxon>
        <taxon>Fungi</taxon>
        <taxon>Fungi incertae sedis</taxon>
        <taxon>Mucoromycota</taxon>
        <taxon>Mucoromycotina</taxon>
        <taxon>Umbelopsidomycetes</taxon>
        <taxon>Umbelopsidales</taxon>
        <taxon>Umbelopsidaceae</taxon>
        <taxon>Umbelopsis</taxon>
    </lineage>
</organism>
<sequence>MDVLFPKGFDLTSIEKCLMDYDCNFIEYEDDEAINSRIGTNFVILQEACFIAHVSSATTGSDNEEFKCGYDCRNRVMRDLHPKKGEKFRGISATKGTDGIYHNNAAPYLLFTNECIRSYFKGIDNTIIANYISVDIPKFAEIAKSKRCNEKFFDIYLGNDDYICCNTRTLETYEYKSAIKLSIIGLLYRDLDDPFRQLIKPLPRKSSNFHLKDIEGHIVEENTEYYLELYDHDSDVLKIWDNLLHAGYYLSKSEQIIVQCSIVNGISYLLYKNKYLHVADESSEITFTDQVPERHQRLQFQVTEDNAFLTLQWDQSIFLSLMVIKSSFGLVHFTKSNYAPLGIYGDCSEYREYAIIKTVVKYDAPGKTPIGTLEIVQNFPLKISADEHSMCK</sequence>
<gene>
    <name evidence="1" type="ORF">INT44_006269</name>
</gene>
<proteinExistence type="predicted"/>
<protein>
    <submittedName>
        <fullName evidence="1">Uncharacterized protein</fullName>
    </submittedName>
</protein>
<dbReference type="EMBL" id="JAEPRA010000010">
    <property type="protein sequence ID" value="KAG2179423.1"/>
    <property type="molecule type" value="Genomic_DNA"/>
</dbReference>
<dbReference type="AlphaFoldDB" id="A0A8H7UGV9"/>
<name>A0A8H7UGV9_9FUNG</name>
<keyword evidence="2" id="KW-1185">Reference proteome</keyword>
<evidence type="ECO:0000313" key="2">
    <source>
        <dbReference type="Proteomes" id="UP000612746"/>
    </source>
</evidence>
<dbReference type="Proteomes" id="UP000612746">
    <property type="component" value="Unassembled WGS sequence"/>
</dbReference>
<accession>A0A8H7UGV9</accession>
<reference evidence="1" key="1">
    <citation type="submission" date="2020-12" db="EMBL/GenBank/DDBJ databases">
        <title>Metabolic potential, ecology and presence of endohyphal bacteria is reflected in genomic diversity of Mucoromycotina.</title>
        <authorList>
            <person name="Muszewska A."/>
            <person name="Okrasinska A."/>
            <person name="Steczkiewicz K."/>
            <person name="Drgas O."/>
            <person name="Orlowska M."/>
            <person name="Perlinska-Lenart U."/>
            <person name="Aleksandrzak-Piekarczyk T."/>
            <person name="Szatraj K."/>
            <person name="Zielenkiewicz U."/>
            <person name="Pilsyk S."/>
            <person name="Malc E."/>
            <person name="Mieczkowski P."/>
            <person name="Kruszewska J.S."/>
            <person name="Biernat P."/>
            <person name="Pawlowska J."/>
        </authorList>
    </citation>
    <scope>NUCLEOTIDE SEQUENCE</scope>
    <source>
        <strain evidence="1">WA0000051536</strain>
    </source>
</reference>
<dbReference type="OrthoDB" id="2399771at2759"/>